<dbReference type="Proteomes" id="UP001195483">
    <property type="component" value="Unassembled WGS sequence"/>
</dbReference>
<evidence type="ECO:0000259" key="1">
    <source>
        <dbReference type="Pfam" id="PF00586"/>
    </source>
</evidence>
<comment type="caution">
    <text evidence="2">The sequence shown here is derived from an EMBL/GenBank/DDBJ whole genome shotgun (WGS) entry which is preliminary data.</text>
</comment>
<proteinExistence type="inferred from homology"/>
<dbReference type="GO" id="GO:0009030">
    <property type="term" value="F:thiamine-phosphate kinase activity"/>
    <property type="evidence" value="ECO:0007669"/>
    <property type="project" value="InterPro"/>
</dbReference>
<name>A0AAE0T6U4_9BIVA</name>
<protein>
    <recommendedName>
        <fullName evidence="1">PurM-like N-terminal domain-containing protein</fullName>
    </recommendedName>
</protein>
<dbReference type="PANTHER" id="PTHR30270">
    <property type="entry name" value="THIAMINE-MONOPHOSPHATE KINASE"/>
    <property type="match status" value="1"/>
</dbReference>
<dbReference type="InterPro" id="IPR036676">
    <property type="entry name" value="PurM-like_C_sf"/>
</dbReference>
<dbReference type="NCBIfam" id="TIGR01379">
    <property type="entry name" value="thiL"/>
    <property type="match status" value="1"/>
</dbReference>
<dbReference type="PIRSF" id="PIRSF005303">
    <property type="entry name" value="Thiam_monoph_kin"/>
    <property type="match status" value="1"/>
</dbReference>
<evidence type="ECO:0000313" key="2">
    <source>
        <dbReference type="EMBL" id="KAK3604925.1"/>
    </source>
</evidence>
<dbReference type="Gene3D" id="3.90.650.10">
    <property type="entry name" value="PurM-like C-terminal domain"/>
    <property type="match status" value="1"/>
</dbReference>
<dbReference type="SUPFAM" id="SSF55326">
    <property type="entry name" value="PurM N-terminal domain-like"/>
    <property type="match status" value="1"/>
</dbReference>
<accession>A0AAE0T6U4</accession>
<dbReference type="HAMAP" id="MF_02128">
    <property type="entry name" value="TMP_kinase"/>
    <property type="match status" value="1"/>
</dbReference>
<dbReference type="PANTHER" id="PTHR30270:SF0">
    <property type="entry name" value="THIAMINE-MONOPHOSPHATE KINASE"/>
    <property type="match status" value="1"/>
</dbReference>
<dbReference type="SUPFAM" id="SSF56042">
    <property type="entry name" value="PurM C-terminal domain-like"/>
    <property type="match status" value="1"/>
</dbReference>
<gene>
    <name evidence="2" type="ORF">CHS0354_000589</name>
</gene>
<dbReference type="Gene3D" id="3.30.1330.10">
    <property type="entry name" value="PurM-like, N-terminal domain"/>
    <property type="match status" value="1"/>
</dbReference>
<reference evidence="2" key="3">
    <citation type="submission" date="2023-05" db="EMBL/GenBank/DDBJ databases">
        <authorList>
            <person name="Smith C.H."/>
        </authorList>
    </citation>
    <scope>NUCLEOTIDE SEQUENCE</scope>
    <source>
        <strain evidence="2">CHS0354</strain>
        <tissue evidence="2">Mantle</tissue>
    </source>
</reference>
<dbReference type="Pfam" id="PF00586">
    <property type="entry name" value="AIRS"/>
    <property type="match status" value="1"/>
</dbReference>
<dbReference type="EMBL" id="JAEAOA010000085">
    <property type="protein sequence ID" value="KAK3604925.1"/>
    <property type="molecule type" value="Genomic_DNA"/>
</dbReference>
<reference evidence="2" key="2">
    <citation type="journal article" date="2021" name="Genome Biol. Evol.">
        <title>Developing a high-quality reference genome for a parasitic bivalve with doubly uniparental inheritance (Bivalvia: Unionida).</title>
        <authorList>
            <person name="Smith C.H."/>
        </authorList>
    </citation>
    <scope>NUCLEOTIDE SEQUENCE</scope>
    <source>
        <strain evidence="2">CHS0354</strain>
        <tissue evidence="2">Mantle</tissue>
    </source>
</reference>
<sequence>MTKISEIGEFGLIHEIKQIVDKNYQNYPYLQCGIGDDCAVIDGGNGVSQVITTDLLVEQIHFDLLTTPVSHLGYKSVSVNVSDIYAMNAVPKYATVSIGVSESISVEMIKEFYQGVFRASRGFSVPIVGGDTSASIAGFLISITVVGEQKSELVSYRNGTKEGDVLCVTGDLGRAYAGLKILMRERLQMLEDIKENNQNYHPVFEDYKTVIQKHLLPKARKDIIEEFAKYGIKPTSMIDISDGLASEIKHLCRNSNVGVLIHEIKIPVINDTKLIADLFADDTTTYALFGGEDYELLFTVGKDMISKIELMEDITIIGEIKSKEFGVKMLSLEHEYVDLLQRSGFDHFKSGTSNQKNNLDNED</sequence>
<dbReference type="InterPro" id="IPR016188">
    <property type="entry name" value="PurM-like_N"/>
</dbReference>
<reference evidence="2" key="1">
    <citation type="journal article" date="2021" name="Genome Biol. Evol.">
        <title>A High-Quality Reference Genome for a Parasitic Bivalve with Doubly Uniparental Inheritance (Bivalvia: Unionida).</title>
        <authorList>
            <person name="Smith C.H."/>
        </authorList>
    </citation>
    <scope>NUCLEOTIDE SEQUENCE</scope>
    <source>
        <strain evidence="2">CHS0354</strain>
    </source>
</reference>
<dbReference type="InterPro" id="IPR036921">
    <property type="entry name" value="PurM-like_N_sf"/>
</dbReference>
<keyword evidence="3" id="KW-1185">Reference proteome</keyword>
<evidence type="ECO:0000313" key="3">
    <source>
        <dbReference type="Proteomes" id="UP001195483"/>
    </source>
</evidence>
<organism evidence="2 3">
    <name type="scientific">Potamilus streckersoni</name>
    <dbReference type="NCBI Taxonomy" id="2493646"/>
    <lineage>
        <taxon>Eukaryota</taxon>
        <taxon>Metazoa</taxon>
        <taxon>Spiralia</taxon>
        <taxon>Lophotrochozoa</taxon>
        <taxon>Mollusca</taxon>
        <taxon>Bivalvia</taxon>
        <taxon>Autobranchia</taxon>
        <taxon>Heteroconchia</taxon>
        <taxon>Palaeoheterodonta</taxon>
        <taxon>Unionida</taxon>
        <taxon>Unionoidea</taxon>
        <taxon>Unionidae</taxon>
        <taxon>Ambleminae</taxon>
        <taxon>Lampsilini</taxon>
        <taxon>Potamilus</taxon>
    </lineage>
</organism>
<feature type="domain" description="PurM-like N-terminal" evidence="1">
    <location>
        <begin position="35"/>
        <end position="148"/>
    </location>
</feature>
<dbReference type="InterPro" id="IPR006283">
    <property type="entry name" value="ThiL-like"/>
</dbReference>
<dbReference type="AlphaFoldDB" id="A0AAE0T6U4"/>
<dbReference type="CDD" id="cd02194">
    <property type="entry name" value="ThiL"/>
    <property type="match status" value="1"/>
</dbReference>
<dbReference type="GO" id="GO:0009228">
    <property type="term" value="P:thiamine biosynthetic process"/>
    <property type="evidence" value="ECO:0007669"/>
    <property type="project" value="InterPro"/>
</dbReference>